<evidence type="ECO:0000256" key="1">
    <source>
        <dbReference type="SAM" id="MobiDB-lite"/>
    </source>
</evidence>
<protein>
    <submittedName>
        <fullName evidence="2">Uncharacterized protein</fullName>
    </submittedName>
</protein>
<feature type="compositionally biased region" description="Low complexity" evidence="1">
    <location>
        <begin position="1"/>
        <end position="22"/>
    </location>
</feature>
<dbReference type="Proteomes" id="UP001412239">
    <property type="component" value="Unassembled WGS sequence"/>
</dbReference>
<evidence type="ECO:0000313" key="3">
    <source>
        <dbReference type="Proteomes" id="UP001412239"/>
    </source>
</evidence>
<dbReference type="AlphaFoldDB" id="A0A292PZ57"/>
<sequence length="103" mass="11310">MSANSDIKASSNSQSSNTLNLNPPAPTDQHQTFTSNQAAHPSADGGDQSSVADWVQDNTHSANGLQASSDSENHTYLDPIETREEQVDCQKKTWGRRRERKLI</sequence>
<evidence type="ECO:0000313" key="2">
    <source>
        <dbReference type="EMBL" id="CUS11995.1"/>
    </source>
</evidence>
<reference evidence="2" key="1">
    <citation type="submission" date="2015-10" db="EMBL/GenBank/DDBJ databases">
        <authorList>
            <person name="Regsiter A."/>
            <person name="william w."/>
        </authorList>
    </citation>
    <scope>NUCLEOTIDE SEQUENCE</scope>
    <source>
        <strain evidence="2">Montdore</strain>
    </source>
</reference>
<feature type="compositionally biased region" description="Basic residues" evidence="1">
    <location>
        <begin position="93"/>
        <end position="103"/>
    </location>
</feature>
<feature type="compositionally biased region" description="Polar residues" evidence="1">
    <location>
        <begin position="47"/>
        <end position="70"/>
    </location>
</feature>
<accession>A0A292PZ57</accession>
<feature type="compositionally biased region" description="Basic and acidic residues" evidence="1">
    <location>
        <begin position="71"/>
        <end position="91"/>
    </location>
</feature>
<proteinExistence type="predicted"/>
<gene>
    <name evidence="2" type="ORF">GSTUAT00003909001</name>
</gene>
<name>A0A292PZ57_9PEZI</name>
<keyword evidence="3" id="KW-1185">Reference proteome</keyword>
<organism evidence="2 3">
    <name type="scientific">Tuber aestivum</name>
    <name type="common">summer truffle</name>
    <dbReference type="NCBI Taxonomy" id="59557"/>
    <lineage>
        <taxon>Eukaryota</taxon>
        <taxon>Fungi</taxon>
        <taxon>Dikarya</taxon>
        <taxon>Ascomycota</taxon>
        <taxon>Pezizomycotina</taxon>
        <taxon>Pezizomycetes</taxon>
        <taxon>Pezizales</taxon>
        <taxon>Tuberaceae</taxon>
        <taxon>Tuber</taxon>
    </lineage>
</organism>
<feature type="region of interest" description="Disordered" evidence="1">
    <location>
        <begin position="1"/>
        <end position="103"/>
    </location>
</feature>
<feature type="compositionally biased region" description="Polar residues" evidence="1">
    <location>
        <begin position="28"/>
        <end position="39"/>
    </location>
</feature>
<dbReference type="EMBL" id="LN891007">
    <property type="protein sequence ID" value="CUS11995.1"/>
    <property type="molecule type" value="Genomic_DNA"/>
</dbReference>